<feature type="compositionally biased region" description="Low complexity" evidence="1">
    <location>
        <begin position="39"/>
        <end position="54"/>
    </location>
</feature>
<dbReference type="PATRIC" id="fig|1459.3.peg.776"/>
<dbReference type="EMBL" id="LGUF01000007">
    <property type="protein sequence ID" value="KON86017.1"/>
    <property type="molecule type" value="Genomic_DNA"/>
</dbReference>
<reference evidence="3" key="1">
    <citation type="submission" date="2015-07" db="EMBL/GenBank/DDBJ databases">
        <title>Fjat-10036 dsm4.</title>
        <authorList>
            <person name="Liu B."/>
            <person name="Wang J."/>
            <person name="Zhu Y."/>
            <person name="Liu G."/>
            <person name="Chen Q."/>
            <person name="Chen Z."/>
            <person name="Lan J."/>
            <person name="Che J."/>
            <person name="Ge C."/>
            <person name="Shi H."/>
            <person name="Pan Z."/>
            <person name="Liu X."/>
        </authorList>
    </citation>
    <scope>NUCLEOTIDE SEQUENCE [LARGE SCALE GENOMIC DNA]</scope>
    <source>
        <strain evidence="3">DSM 4</strain>
    </source>
</reference>
<proteinExistence type="predicted"/>
<sequence>MPKQPNKVTEEQQIVAAQNQAEQFKKAMDTEFALEENVQDAAAKSQQYQAQSQQPTYEPNKPF</sequence>
<dbReference type="Proteomes" id="UP000037109">
    <property type="component" value="Unassembled WGS sequence"/>
</dbReference>
<dbReference type="AlphaFoldDB" id="A0A0M0G929"/>
<dbReference type="OrthoDB" id="2888613at2"/>
<feature type="region of interest" description="Disordered" evidence="1">
    <location>
        <begin position="38"/>
        <end position="63"/>
    </location>
</feature>
<evidence type="ECO:0000256" key="1">
    <source>
        <dbReference type="SAM" id="MobiDB-lite"/>
    </source>
</evidence>
<comment type="caution">
    <text evidence="2">The sequence shown here is derived from an EMBL/GenBank/DDBJ whole genome shotgun (WGS) entry which is preliminary data.</text>
</comment>
<dbReference type="RefSeq" id="WP_053433377.1">
    <property type="nucleotide sequence ID" value="NZ_LGUF01000007.1"/>
</dbReference>
<gene>
    <name evidence="2" type="ORF">AF332_03770</name>
</gene>
<protein>
    <submittedName>
        <fullName evidence="2">Uncharacterized protein</fullName>
    </submittedName>
</protein>
<dbReference type="STRING" id="1459.AF332_03770"/>
<evidence type="ECO:0000313" key="3">
    <source>
        <dbReference type="Proteomes" id="UP000037109"/>
    </source>
</evidence>
<organism evidence="2 3">
    <name type="scientific">Sporosarcina globispora</name>
    <name type="common">Bacillus globisporus</name>
    <dbReference type="NCBI Taxonomy" id="1459"/>
    <lineage>
        <taxon>Bacteria</taxon>
        <taxon>Bacillati</taxon>
        <taxon>Bacillota</taxon>
        <taxon>Bacilli</taxon>
        <taxon>Bacillales</taxon>
        <taxon>Caryophanaceae</taxon>
        <taxon>Sporosarcina</taxon>
    </lineage>
</organism>
<evidence type="ECO:0000313" key="2">
    <source>
        <dbReference type="EMBL" id="KON86017.1"/>
    </source>
</evidence>
<accession>A0A0M0G929</accession>
<keyword evidence="3" id="KW-1185">Reference proteome</keyword>
<name>A0A0M0G929_SPOGL</name>